<dbReference type="SUPFAM" id="SSF47027">
    <property type="entry name" value="Acyl-CoA binding protein"/>
    <property type="match status" value="1"/>
</dbReference>
<dbReference type="PANTHER" id="PTHR23164">
    <property type="entry name" value="EARLY ENDOSOME ANTIGEN 1"/>
    <property type="match status" value="1"/>
</dbReference>
<dbReference type="OMA" id="CEEYRGS"/>
<keyword evidence="3" id="KW-0862">Zinc</keyword>
<dbReference type="EMBL" id="JH767147">
    <property type="protein sequence ID" value="EQC36436.1"/>
    <property type="molecule type" value="Genomic_DNA"/>
</dbReference>
<evidence type="ECO:0000256" key="2">
    <source>
        <dbReference type="ARBA" id="ARBA00022771"/>
    </source>
</evidence>
<dbReference type="AlphaFoldDB" id="T0QNY9"/>
<keyword evidence="8" id="KW-1185">Reference proteome</keyword>
<keyword evidence="2 4" id="KW-0863">Zinc-finger</keyword>
<dbReference type="PROSITE" id="PS50178">
    <property type="entry name" value="ZF_FYVE"/>
    <property type="match status" value="1"/>
</dbReference>
<dbReference type="RefSeq" id="XP_008609857.1">
    <property type="nucleotide sequence ID" value="XM_008611635.1"/>
</dbReference>
<dbReference type="InterPro" id="IPR000306">
    <property type="entry name" value="Znf_FYVE"/>
</dbReference>
<gene>
    <name evidence="7" type="ORF">SDRG_05893</name>
</gene>
<accession>T0QNY9</accession>
<dbReference type="CDD" id="cd00821">
    <property type="entry name" value="PH"/>
    <property type="match status" value="1"/>
</dbReference>
<dbReference type="SUPFAM" id="SSF50729">
    <property type="entry name" value="PH domain-like"/>
    <property type="match status" value="1"/>
</dbReference>
<dbReference type="InterPro" id="IPR017455">
    <property type="entry name" value="Znf_FYVE-rel"/>
</dbReference>
<dbReference type="PROSITE" id="PS50003">
    <property type="entry name" value="PH_DOMAIN"/>
    <property type="match status" value="1"/>
</dbReference>
<dbReference type="Proteomes" id="UP000030762">
    <property type="component" value="Unassembled WGS sequence"/>
</dbReference>
<dbReference type="OrthoDB" id="660555at2759"/>
<feature type="domain" description="PH" evidence="5">
    <location>
        <begin position="270"/>
        <end position="369"/>
    </location>
</feature>
<dbReference type="InterPro" id="IPR011993">
    <property type="entry name" value="PH-like_dom_sf"/>
</dbReference>
<evidence type="ECO:0000256" key="3">
    <source>
        <dbReference type="ARBA" id="ARBA00022833"/>
    </source>
</evidence>
<dbReference type="GeneID" id="19946620"/>
<dbReference type="Gene3D" id="3.30.40.10">
    <property type="entry name" value="Zinc/RING finger domain, C3HC4 (zinc finger)"/>
    <property type="match status" value="1"/>
</dbReference>
<name>T0QNY9_SAPDV</name>
<reference evidence="7 8" key="1">
    <citation type="submission" date="2012-04" db="EMBL/GenBank/DDBJ databases">
        <title>The Genome Sequence of Saprolegnia declina VS20.</title>
        <authorList>
            <consortium name="The Broad Institute Genome Sequencing Platform"/>
            <person name="Russ C."/>
            <person name="Nusbaum C."/>
            <person name="Tyler B."/>
            <person name="van West P."/>
            <person name="Dieguez-Uribeondo J."/>
            <person name="de Bruijn I."/>
            <person name="Tripathy S."/>
            <person name="Jiang R."/>
            <person name="Young S.K."/>
            <person name="Zeng Q."/>
            <person name="Gargeya S."/>
            <person name="Fitzgerald M."/>
            <person name="Haas B."/>
            <person name="Abouelleil A."/>
            <person name="Alvarado L."/>
            <person name="Arachchi H.M."/>
            <person name="Berlin A."/>
            <person name="Chapman S.B."/>
            <person name="Goldberg J."/>
            <person name="Griggs A."/>
            <person name="Gujja S."/>
            <person name="Hansen M."/>
            <person name="Howarth C."/>
            <person name="Imamovic A."/>
            <person name="Larimer J."/>
            <person name="McCowen C."/>
            <person name="Montmayeur A."/>
            <person name="Murphy C."/>
            <person name="Neiman D."/>
            <person name="Pearson M."/>
            <person name="Priest M."/>
            <person name="Roberts A."/>
            <person name="Saif S."/>
            <person name="Shea T."/>
            <person name="Sisk P."/>
            <person name="Sykes S."/>
            <person name="Wortman J."/>
            <person name="Nusbaum C."/>
            <person name="Birren B."/>
        </authorList>
    </citation>
    <scope>NUCLEOTIDE SEQUENCE [LARGE SCALE GENOMIC DNA]</scope>
    <source>
        <strain evidence="7 8">VS20</strain>
    </source>
</reference>
<protein>
    <recommendedName>
        <fullName evidence="9">FYVE-type domain-containing protein</fullName>
    </recommendedName>
</protein>
<dbReference type="GO" id="GO:0008270">
    <property type="term" value="F:zinc ion binding"/>
    <property type="evidence" value="ECO:0007669"/>
    <property type="project" value="UniProtKB-KW"/>
</dbReference>
<dbReference type="eggNOG" id="KOG1729">
    <property type="taxonomic scope" value="Eukaryota"/>
</dbReference>
<dbReference type="SMART" id="SM00064">
    <property type="entry name" value="FYVE"/>
    <property type="match status" value="1"/>
</dbReference>
<evidence type="ECO:0000259" key="6">
    <source>
        <dbReference type="PROSITE" id="PS50178"/>
    </source>
</evidence>
<sequence>MALAFIDNDKELTSTFLRAEKVASTLLSRLQSDPVAVDPSVWPLHNWDDVLWALKQQVLHGPCEEYRGSIDYRANQFACNKSKWLGCCGRFAGETRLQKWEKLGRMSKTDAAVKYIRVLTDVVPTWNSPATPDVALLAEWTLDSSSYACSNCGEGFTLLNRRHHCRRCSRLVCAPCSSSRIGLRLFPGVPQRKQRVCNQCIEQIPAPILKVLATGHEIAPDSKLLLGQPNDVESTVSTSAGEGVFEPTQDIAPSPVMPPATPPKKAAKVTLIKRGYLDRMVGTRFHKAWERFFFVLLIRKGSVGIYLHEDDVTPVEVYKLSGYSIRIKSEKRRPHQFKVLHESNPALRLCAESLRELNEWVAAFAQAIDASAASLAIRAQDPQ</sequence>
<dbReference type="InterPro" id="IPR035984">
    <property type="entry name" value="Acyl-CoA-binding_sf"/>
</dbReference>
<proteinExistence type="predicted"/>
<evidence type="ECO:0000256" key="4">
    <source>
        <dbReference type="PROSITE-ProRule" id="PRU00091"/>
    </source>
</evidence>
<dbReference type="GO" id="GO:0000062">
    <property type="term" value="F:fatty-acyl-CoA binding"/>
    <property type="evidence" value="ECO:0007669"/>
    <property type="project" value="InterPro"/>
</dbReference>
<evidence type="ECO:0000313" key="8">
    <source>
        <dbReference type="Proteomes" id="UP000030762"/>
    </source>
</evidence>
<dbReference type="Gene3D" id="2.30.29.30">
    <property type="entry name" value="Pleckstrin-homology domain (PH domain)/Phosphotyrosine-binding domain (PTB)"/>
    <property type="match status" value="1"/>
</dbReference>
<dbReference type="Gene3D" id="1.20.80.10">
    <property type="match status" value="1"/>
</dbReference>
<dbReference type="Pfam" id="PF01363">
    <property type="entry name" value="FYVE"/>
    <property type="match status" value="1"/>
</dbReference>
<dbReference type="InterPro" id="IPR014352">
    <property type="entry name" value="FERM/acyl-CoA-bd_prot_sf"/>
</dbReference>
<dbReference type="InParanoid" id="T0QNY9"/>
<evidence type="ECO:0000259" key="5">
    <source>
        <dbReference type="PROSITE" id="PS50003"/>
    </source>
</evidence>
<feature type="domain" description="FYVE-type" evidence="6">
    <location>
        <begin position="143"/>
        <end position="205"/>
    </location>
</feature>
<organism evidence="7 8">
    <name type="scientific">Saprolegnia diclina (strain VS20)</name>
    <dbReference type="NCBI Taxonomy" id="1156394"/>
    <lineage>
        <taxon>Eukaryota</taxon>
        <taxon>Sar</taxon>
        <taxon>Stramenopiles</taxon>
        <taxon>Oomycota</taxon>
        <taxon>Saprolegniomycetes</taxon>
        <taxon>Saprolegniales</taxon>
        <taxon>Saprolegniaceae</taxon>
        <taxon>Saprolegnia</taxon>
    </lineage>
</organism>
<dbReference type="STRING" id="1156394.T0QNY9"/>
<keyword evidence="1" id="KW-0479">Metal-binding</keyword>
<dbReference type="PANTHER" id="PTHR23164:SF30">
    <property type="entry name" value="EARLY ENDOSOME ANTIGEN 1"/>
    <property type="match status" value="1"/>
</dbReference>
<dbReference type="VEuPathDB" id="FungiDB:SDRG_05893"/>
<dbReference type="Pfam" id="PF00169">
    <property type="entry name" value="PH"/>
    <property type="match status" value="1"/>
</dbReference>
<evidence type="ECO:0000256" key="1">
    <source>
        <dbReference type="ARBA" id="ARBA00022723"/>
    </source>
</evidence>
<dbReference type="InterPro" id="IPR013083">
    <property type="entry name" value="Znf_RING/FYVE/PHD"/>
</dbReference>
<evidence type="ECO:0000313" key="7">
    <source>
        <dbReference type="EMBL" id="EQC36436.1"/>
    </source>
</evidence>
<evidence type="ECO:0008006" key="9">
    <source>
        <dbReference type="Google" id="ProtNLM"/>
    </source>
</evidence>
<dbReference type="SMART" id="SM00233">
    <property type="entry name" value="PH"/>
    <property type="match status" value="1"/>
</dbReference>
<dbReference type="InterPro" id="IPR001849">
    <property type="entry name" value="PH_domain"/>
</dbReference>